<feature type="transmembrane region" description="Helical" evidence="5">
    <location>
        <begin position="316"/>
        <end position="339"/>
    </location>
</feature>
<feature type="domain" description="Cation/H+ exchanger transmembrane" evidence="6">
    <location>
        <begin position="29"/>
        <end position="388"/>
    </location>
</feature>
<feature type="transmembrane region" description="Helical" evidence="5">
    <location>
        <begin position="15"/>
        <end position="32"/>
    </location>
</feature>
<keyword evidence="2 5" id="KW-0812">Transmembrane</keyword>
<reference evidence="7" key="1">
    <citation type="submission" date="2020-10" db="EMBL/GenBank/DDBJ databases">
        <authorList>
            <person name="Gilroy R."/>
        </authorList>
    </citation>
    <scope>NUCLEOTIDE SEQUENCE</scope>
    <source>
        <strain evidence="7">14508</strain>
    </source>
</reference>
<keyword evidence="4 5" id="KW-0472">Membrane</keyword>
<feature type="transmembrane region" description="Helical" evidence="5">
    <location>
        <begin position="160"/>
        <end position="186"/>
    </location>
</feature>
<feature type="transmembrane region" description="Helical" evidence="5">
    <location>
        <begin position="67"/>
        <end position="88"/>
    </location>
</feature>
<feature type="transmembrane region" description="Helical" evidence="5">
    <location>
        <begin position="39"/>
        <end position="61"/>
    </location>
</feature>
<dbReference type="GO" id="GO:1902600">
    <property type="term" value="P:proton transmembrane transport"/>
    <property type="evidence" value="ECO:0007669"/>
    <property type="project" value="InterPro"/>
</dbReference>
<comment type="caution">
    <text evidence="7">The sequence shown here is derived from an EMBL/GenBank/DDBJ whole genome shotgun (WGS) entry which is preliminary data.</text>
</comment>
<gene>
    <name evidence="7" type="ORF">IAD04_01940</name>
</gene>
<evidence type="ECO:0000256" key="2">
    <source>
        <dbReference type="ARBA" id="ARBA00022692"/>
    </source>
</evidence>
<dbReference type="Gene3D" id="1.20.1530.20">
    <property type="match status" value="1"/>
</dbReference>
<feature type="transmembrane region" description="Helical" evidence="5">
    <location>
        <begin position="380"/>
        <end position="405"/>
    </location>
</feature>
<evidence type="ECO:0000313" key="7">
    <source>
        <dbReference type="EMBL" id="HIT17126.1"/>
    </source>
</evidence>
<feature type="transmembrane region" description="Helical" evidence="5">
    <location>
        <begin position="239"/>
        <end position="257"/>
    </location>
</feature>
<keyword evidence="3 5" id="KW-1133">Transmembrane helix</keyword>
<evidence type="ECO:0000256" key="4">
    <source>
        <dbReference type="ARBA" id="ARBA00023136"/>
    </source>
</evidence>
<organism evidence="7 8">
    <name type="scientific">Candidatus Caccosoma faecigallinarum</name>
    <dbReference type="NCBI Taxonomy" id="2840720"/>
    <lineage>
        <taxon>Bacteria</taxon>
        <taxon>Bacillati</taxon>
        <taxon>Bacillota</taxon>
        <taxon>Bacillota incertae sedis</taxon>
        <taxon>Candidatus Caccosoma</taxon>
    </lineage>
</organism>
<comment type="subcellular location">
    <subcellularLocation>
        <location evidence="1">Membrane</location>
        <topology evidence="1">Multi-pass membrane protein</topology>
    </subcellularLocation>
</comment>
<reference evidence="7" key="2">
    <citation type="journal article" date="2021" name="PeerJ">
        <title>Extensive microbial diversity within the chicken gut microbiome revealed by metagenomics and culture.</title>
        <authorList>
            <person name="Gilroy R."/>
            <person name="Ravi A."/>
            <person name="Getino M."/>
            <person name="Pursley I."/>
            <person name="Horton D.L."/>
            <person name="Alikhan N.F."/>
            <person name="Baker D."/>
            <person name="Gharbi K."/>
            <person name="Hall N."/>
            <person name="Watson M."/>
            <person name="Adriaenssens E.M."/>
            <person name="Foster-Nyarko E."/>
            <person name="Jarju S."/>
            <person name="Secka A."/>
            <person name="Antonio M."/>
            <person name="Oren A."/>
            <person name="Chaudhuri R.R."/>
            <person name="La Ragione R."/>
            <person name="Hildebrand F."/>
            <person name="Pallen M.J."/>
        </authorList>
    </citation>
    <scope>NUCLEOTIDE SEQUENCE</scope>
    <source>
        <strain evidence="7">14508</strain>
    </source>
</reference>
<dbReference type="InterPro" id="IPR038770">
    <property type="entry name" value="Na+/solute_symporter_sf"/>
</dbReference>
<dbReference type="AlphaFoldDB" id="A0A9D1KB83"/>
<feature type="transmembrane region" description="Helical" evidence="5">
    <location>
        <begin position="206"/>
        <end position="227"/>
    </location>
</feature>
<dbReference type="GO" id="GO:0016020">
    <property type="term" value="C:membrane"/>
    <property type="evidence" value="ECO:0007669"/>
    <property type="project" value="UniProtKB-SubCell"/>
</dbReference>
<evidence type="ECO:0000259" key="6">
    <source>
        <dbReference type="Pfam" id="PF00999"/>
    </source>
</evidence>
<feature type="transmembrane region" description="Helical" evidence="5">
    <location>
        <begin position="100"/>
        <end position="121"/>
    </location>
</feature>
<sequence>MLFSIPQFAQSTFDIYYAIMFLAVLIIAGMILGKLAEKIGIPAVTGYIIAGVLAGPVFHLVDDTTIAGLNILSDISIGFIAYQIGIELWLPKYKKSGKQILIITFVQAIMTVLVVFLVLIIFKQPLWMALVLGAIACATAPAPIMMIIKRYHVKGEVADTLVPVTGLDDGIGIIVFGICLSIATAILNTGGKINIHTALLDPLKELGLSILLGAALGFLIVLTNKFVFKKYEKHERNDAYLSVAICVVFLSVAAAHFWGLSPILTPMVAGAVFTNFVNKDTFKVQQKTVDKFVPPLMIAFFTLAGADLHLDVLIKAGLVGIVYILGRAIGKFFGAWLGAKLSKASKNVQNYLGLALLPQGGVAIGMVLACVSSFPKEEGIFIQTVVLAGIFIFELIGPVLVKLVFKKTNEIHEESENVPVLTEEKPTIEENKN</sequence>
<dbReference type="EMBL" id="DVKI01000060">
    <property type="protein sequence ID" value="HIT17126.1"/>
    <property type="molecule type" value="Genomic_DNA"/>
</dbReference>
<dbReference type="InterPro" id="IPR006153">
    <property type="entry name" value="Cation/H_exchanger_TM"/>
</dbReference>
<proteinExistence type="predicted"/>
<name>A0A9D1KB83_9FIRM</name>
<feature type="transmembrane region" description="Helical" evidence="5">
    <location>
        <begin position="127"/>
        <end position="148"/>
    </location>
</feature>
<dbReference type="GO" id="GO:0015297">
    <property type="term" value="F:antiporter activity"/>
    <property type="evidence" value="ECO:0007669"/>
    <property type="project" value="InterPro"/>
</dbReference>
<accession>A0A9D1KB83</accession>
<evidence type="ECO:0000313" key="8">
    <source>
        <dbReference type="Proteomes" id="UP000886893"/>
    </source>
</evidence>
<dbReference type="PANTHER" id="PTHR43021:SF2">
    <property type="entry name" value="CATION_H+ EXCHANGER DOMAIN-CONTAINING PROTEIN"/>
    <property type="match status" value="1"/>
</dbReference>
<evidence type="ECO:0000256" key="5">
    <source>
        <dbReference type="SAM" id="Phobius"/>
    </source>
</evidence>
<protein>
    <submittedName>
        <fullName evidence="7">Cation:proton antiporter</fullName>
    </submittedName>
</protein>
<evidence type="ECO:0000256" key="3">
    <source>
        <dbReference type="ARBA" id="ARBA00022989"/>
    </source>
</evidence>
<dbReference type="Proteomes" id="UP000886893">
    <property type="component" value="Unassembled WGS sequence"/>
</dbReference>
<evidence type="ECO:0000256" key="1">
    <source>
        <dbReference type="ARBA" id="ARBA00004141"/>
    </source>
</evidence>
<feature type="transmembrane region" description="Helical" evidence="5">
    <location>
        <begin position="351"/>
        <end position="374"/>
    </location>
</feature>
<dbReference type="PANTHER" id="PTHR43021">
    <property type="entry name" value="NA(+)/H(+) ANTIPORTER-RELATED"/>
    <property type="match status" value="1"/>
</dbReference>
<dbReference type="Pfam" id="PF00999">
    <property type="entry name" value="Na_H_Exchanger"/>
    <property type="match status" value="1"/>
</dbReference>